<proteinExistence type="predicted"/>
<dbReference type="InterPro" id="IPR001715">
    <property type="entry name" value="CH_dom"/>
</dbReference>
<dbReference type="InterPro" id="IPR000048">
    <property type="entry name" value="IQ_motif_EF-hand-BS"/>
</dbReference>
<dbReference type="GO" id="GO:0000922">
    <property type="term" value="C:spindle pole"/>
    <property type="evidence" value="ECO:0007669"/>
    <property type="project" value="TreeGrafter"/>
</dbReference>
<evidence type="ECO:0000256" key="4">
    <source>
        <dbReference type="ARBA" id="ARBA00022860"/>
    </source>
</evidence>
<dbReference type="SMART" id="SM00015">
    <property type="entry name" value="IQ"/>
    <property type="match status" value="5"/>
</dbReference>
<evidence type="ECO:0000256" key="2">
    <source>
        <dbReference type="ARBA" id="ARBA00022490"/>
    </source>
</evidence>
<accession>A0A0N5C8A8</accession>
<name>A0A0N5C8A8_STREA</name>
<dbReference type="GO" id="GO:0051295">
    <property type="term" value="P:establishment of meiotic spindle localization"/>
    <property type="evidence" value="ECO:0007669"/>
    <property type="project" value="TreeGrafter"/>
</dbReference>
<dbReference type="STRING" id="174720.A0A0N5C8A8"/>
<keyword evidence="2" id="KW-0963">Cytoplasm</keyword>
<dbReference type="PANTHER" id="PTHR22706">
    <property type="entry name" value="ASSEMBLY FACTOR FOR SPINDLE MICROTUBULES"/>
    <property type="match status" value="1"/>
</dbReference>
<dbReference type="GO" id="GO:0005516">
    <property type="term" value="F:calmodulin binding"/>
    <property type="evidence" value="ECO:0007669"/>
    <property type="project" value="UniProtKB-KW"/>
</dbReference>
<evidence type="ECO:0000259" key="5">
    <source>
        <dbReference type="PROSITE" id="PS50021"/>
    </source>
</evidence>
<reference evidence="7" key="1">
    <citation type="submission" date="2017-02" db="UniProtKB">
        <authorList>
            <consortium name="WormBaseParasite"/>
        </authorList>
    </citation>
    <scope>IDENTIFICATION</scope>
</reference>
<dbReference type="GO" id="GO:0007051">
    <property type="term" value="P:spindle organization"/>
    <property type="evidence" value="ECO:0007669"/>
    <property type="project" value="TreeGrafter"/>
</dbReference>
<dbReference type="CDD" id="cd21223">
    <property type="entry name" value="CH_ASPM_rpt1"/>
    <property type="match status" value="1"/>
</dbReference>
<evidence type="ECO:0000256" key="3">
    <source>
        <dbReference type="ARBA" id="ARBA00022737"/>
    </source>
</evidence>
<protein>
    <submittedName>
        <fullName evidence="7">Calponin-homology (CH) domain-containing protein</fullName>
    </submittedName>
</protein>
<dbReference type="InterPro" id="IPR051185">
    <property type="entry name" value="ASPM"/>
</dbReference>
<dbReference type="Proteomes" id="UP000046392">
    <property type="component" value="Unplaced"/>
</dbReference>
<dbReference type="Gene3D" id="1.20.5.190">
    <property type="match status" value="2"/>
</dbReference>
<dbReference type="Pfam" id="PF00612">
    <property type="entry name" value="IQ"/>
    <property type="match status" value="4"/>
</dbReference>
<keyword evidence="4" id="KW-0112">Calmodulin-binding</keyword>
<dbReference type="WBParaSite" id="SPAL_0001415900.1">
    <property type="protein sequence ID" value="SPAL_0001415900.1"/>
    <property type="gene ID" value="SPAL_0001415900"/>
</dbReference>
<dbReference type="PANTHER" id="PTHR22706:SF1">
    <property type="entry name" value="ASSEMBLY FACTOR FOR SPINDLE MICROTUBULES"/>
    <property type="match status" value="1"/>
</dbReference>
<evidence type="ECO:0000313" key="6">
    <source>
        <dbReference type="Proteomes" id="UP000046392"/>
    </source>
</evidence>
<evidence type="ECO:0000256" key="1">
    <source>
        <dbReference type="ARBA" id="ARBA00004496"/>
    </source>
</evidence>
<keyword evidence="3" id="KW-0677">Repeat</keyword>
<dbReference type="Pfam" id="PF00307">
    <property type="entry name" value="CH"/>
    <property type="match status" value="1"/>
</dbReference>
<dbReference type="PROSITE" id="PS50096">
    <property type="entry name" value="IQ"/>
    <property type="match status" value="3"/>
</dbReference>
<dbReference type="Gene3D" id="1.10.418.10">
    <property type="entry name" value="Calponin-like domain"/>
    <property type="match status" value="1"/>
</dbReference>
<dbReference type="CDD" id="cd23766">
    <property type="entry name" value="IQCG"/>
    <property type="match status" value="1"/>
</dbReference>
<evidence type="ECO:0000313" key="7">
    <source>
        <dbReference type="WBParaSite" id="SPAL_0001415900.1"/>
    </source>
</evidence>
<feature type="domain" description="Calponin-homology (CH)" evidence="5">
    <location>
        <begin position="420"/>
        <end position="554"/>
    </location>
</feature>
<dbReference type="GO" id="GO:0005737">
    <property type="term" value="C:cytoplasm"/>
    <property type="evidence" value="ECO:0007669"/>
    <property type="project" value="UniProtKB-SubCell"/>
</dbReference>
<comment type="subcellular location">
    <subcellularLocation>
        <location evidence="1">Cytoplasm</location>
    </subcellularLocation>
</comment>
<dbReference type="GO" id="GO:0000278">
    <property type="term" value="P:mitotic cell cycle"/>
    <property type="evidence" value="ECO:0007669"/>
    <property type="project" value="TreeGrafter"/>
</dbReference>
<dbReference type="SUPFAM" id="SSF47576">
    <property type="entry name" value="Calponin-homology domain, CH-domain"/>
    <property type="match status" value="1"/>
</dbReference>
<dbReference type="PROSITE" id="PS50021">
    <property type="entry name" value="CH"/>
    <property type="match status" value="1"/>
</dbReference>
<dbReference type="InterPro" id="IPR036872">
    <property type="entry name" value="CH_dom_sf"/>
</dbReference>
<dbReference type="AlphaFoldDB" id="A0A0N5C8A8"/>
<keyword evidence="6" id="KW-1185">Reference proteome</keyword>
<dbReference type="CDD" id="cd23767">
    <property type="entry name" value="IQCD"/>
    <property type="match status" value="1"/>
</dbReference>
<sequence>MDETTLSEFNVLSSTMNTSCSQTPRTFFKSTKINEVSEEDEDVAIFTKSVTLSEQELINERKNKLFEKLNKRHNNKETNVKNDEFKFVAPISKDKENIDYDARRQERLSALEKRDIARRKAVERARIERLESEQKIDIVGTTKKFLGEDVDRVSSLGISHIDLTVTYTGSMLNSTELLSKTLVVESKEDIDKRNELALISWINQLLGVDKESCEDMQTFSEKARHKADEMLKNSLKNPDVPNSAVVNLNNSITGLSKKSKQWMESVSKARNYLKSFGFLKKIKDMIESEPNIAVDNLRVYVNFGMQQEVIKVLLGFNPTWLRLALECIFNVDLNIVDYSSCHNMFISFITANVFSCPRIINSKKFCPTGTKASITQMGITKLQWHFITTMLQIVTIIEYLQGVDLIVPENPPMFAIHSAFSSSRDVITWMRRTVISRKFDLTKALTKIGLTYNYEQKFYDSYVYIVNDLKTDLCDGIILAKVLEIIFKVVDRSLLSSLRPPNGDRLRKVGNVRSVLKFAKNHDLDVGNIKAEDIVQGKVSQITEILWKMIGVFVVQKDQYEVVRRISQRLEKLALHTDSPYSSVPRLLSGFDIILYVSKQFAHLEGLEAPQKIQDFSDGSFLVHVFNYFYAKYKGINISDFDGKTSILKVINAANDELGISRDLLSLEMVARGDHRTLELFVNAFIQKCFLVMDLEESALTLQRFFKSIKMRKNSSLVNIKDYSCKWYRQRDHIKAIKDVAAVKIQARYRGYKTRKQFNLIRSSIVKIQSIVRGFLARKKVKEIRHNINSSAIVIQRAWRRYCFVKNLNKVLEKRREISNCKKRTSAAKIVQRFWKCYKLKKAQKKIKNKRCAEEDLATLSDNNKCEKEGEKTTTELVEEKVGNTLCYNNASLKDSIKDFIPRLAMYYLDQKEKTEIKNLAAIKIQSWYRGVSLRRKLGNEIYNIQHKMEQLKQEVANNIDLDVSDLNVSVHNRFSRICRMLNSPKVQHYKKAFLQLARLLRLSPSLGFYFVQVNGHKSLSDAIGRLKRSPIEQEINSLFSEILYYLLLDGPCYRHMKSDIIEISNIIWHYFYAHYTNIDVVHYLGNCILLLKKYNAPLECFKKANFYINEMNKRFSSILPTDKRVKVLKKLKSVFN</sequence>
<dbReference type="SMART" id="SM00033">
    <property type="entry name" value="CH"/>
    <property type="match status" value="1"/>
</dbReference>
<organism evidence="6 7">
    <name type="scientific">Strongyloides papillosus</name>
    <name type="common">Intestinal threadworm</name>
    <dbReference type="NCBI Taxonomy" id="174720"/>
    <lineage>
        <taxon>Eukaryota</taxon>
        <taxon>Metazoa</taxon>
        <taxon>Ecdysozoa</taxon>
        <taxon>Nematoda</taxon>
        <taxon>Chromadorea</taxon>
        <taxon>Rhabditida</taxon>
        <taxon>Tylenchina</taxon>
        <taxon>Panagrolaimomorpha</taxon>
        <taxon>Strongyloidoidea</taxon>
        <taxon>Strongyloididae</taxon>
        <taxon>Strongyloides</taxon>
    </lineage>
</organism>